<dbReference type="EMBL" id="NBSH01000006">
    <property type="protein sequence ID" value="ORX37439.1"/>
    <property type="molecule type" value="Genomic_DNA"/>
</dbReference>
<dbReference type="InterPro" id="IPR002293">
    <property type="entry name" value="AA/rel_permease1"/>
</dbReference>
<dbReference type="STRING" id="4999.A0A1Y1UHG8"/>
<dbReference type="Gene3D" id="1.20.1740.10">
    <property type="entry name" value="Amino acid/polyamine transporter I"/>
    <property type="match status" value="1"/>
</dbReference>
<feature type="transmembrane region" description="Helical" evidence="6">
    <location>
        <begin position="370"/>
        <end position="403"/>
    </location>
</feature>
<evidence type="ECO:0000313" key="7">
    <source>
        <dbReference type="EMBL" id="ORX37439.1"/>
    </source>
</evidence>
<dbReference type="GO" id="GO:0022857">
    <property type="term" value="F:transmembrane transporter activity"/>
    <property type="evidence" value="ECO:0007669"/>
    <property type="project" value="InterPro"/>
</dbReference>
<evidence type="ECO:0000256" key="1">
    <source>
        <dbReference type="ARBA" id="ARBA00004141"/>
    </source>
</evidence>
<dbReference type="GO" id="GO:0016020">
    <property type="term" value="C:membrane"/>
    <property type="evidence" value="ECO:0007669"/>
    <property type="project" value="UniProtKB-SubCell"/>
</dbReference>
<dbReference type="PANTHER" id="PTHR45649">
    <property type="entry name" value="AMINO-ACID PERMEASE BAT1"/>
    <property type="match status" value="1"/>
</dbReference>
<keyword evidence="5 6" id="KW-0472">Membrane</keyword>
<protein>
    <submittedName>
        <fullName evidence="7">Amino acid permease</fullName>
    </submittedName>
</protein>
<reference evidence="7 8" key="1">
    <citation type="submission" date="2017-03" db="EMBL/GenBank/DDBJ databases">
        <title>Widespread Adenine N6-methylation of Active Genes in Fungi.</title>
        <authorList>
            <consortium name="DOE Joint Genome Institute"/>
            <person name="Mondo S.J."/>
            <person name="Dannebaum R.O."/>
            <person name="Kuo R.C."/>
            <person name="Louie K.B."/>
            <person name="Bewick A.J."/>
            <person name="Labutti K."/>
            <person name="Haridas S."/>
            <person name="Kuo A."/>
            <person name="Salamov A."/>
            <person name="Ahrendt S.R."/>
            <person name="Lau R."/>
            <person name="Bowen B.P."/>
            <person name="Lipzen A."/>
            <person name="Sullivan W."/>
            <person name="Andreopoulos W.B."/>
            <person name="Clum A."/>
            <person name="Lindquist E."/>
            <person name="Daum C."/>
            <person name="Northen T.R."/>
            <person name="Ramamoorthy G."/>
            <person name="Schmitz R.J."/>
            <person name="Gryganskyi A."/>
            <person name="Culley D."/>
            <person name="Magnuson J."/>
            <person name="James T.Y."/>
            <person name="O'Malley M.A."/>
            <person name="Stajich J.E."/>
            <person name="Spatafora J.W."/>
            <person name="Visel A."/>
            <person name="Grigoriev I.V."/>
        </authorList>
    </citation>
    <scope>NUCLEOTIDE SEQUENCE [LARGE SCALE GENOMIC DNA]</scope>
    <source>
        <strain evidence="7 8">NRRL Y-17943</strain>
    </source>
</reference>
<dbReference type="GeneID" id="33557685"/>
<feature type="transmembrane region" description="Helical" evidence="6">
    <location>
        <begin position="424"/>
        <end position="448"/>
    </location>
</feature>
<keyword evidence="2" id="KW-0813">Transport</keyword>
<comment type="caution">
    <text evidence="7">The sequence shown here is derived from an EMBL/GenBank/DDBJ whole genome shotgun (WGS) entry which is preliminary data.</text>
</comment>
<feature type="transmembrane region" description="Helical" evidence="6">
    <location>
        <begin position="311"/>
        <end position="332"/>
    </location>
</feature>
<dbReference type="OrthoDB" id="3900342at2759"/>
<accession>A0A1Y1UHG8</accession>
<feature type="transmembrane region" description="Helical" evidence="6">
    <location>
        <begin position="66"/>
        <end position="90"/>
    </location>
</feature>
<feature type="transmembrane region" description="Helical" evidence="6">
    <location>
        <begin position="30"/>
        <end position="54"/>
    </location>
</feature>
<feature type="transmembrane region" description="Helical" evidence="6">
    <location>
        <begin position="183"/>
        <end position="201"/>
    </location>
</feature>
<organism evidence="7 8">
    <name type="scientific">Kockovaella imperatae</name>
    <dbReference type="NCBI Taxonomy" id="4999"/>
    <lineage>
        <taxon>Eukaryota</taxon>
        <taxon>Fungi</taxon>
        <taxon>Dikarya</taxon>
        <taxon>Basidiomycota</taxon>
        <taxon>Agaricomycotina</taxon>
        <taxon>Tremellomycetes</taxon>
        <taxon>Tremellales</taxon>
        <taxon>Cuniculitremaceae</taxon>
        <taxon>Kockovaella</taxon>
    </lineage>
</organism>
<feature type="transmembrane region" description="Helical" evidence="6">
    <location>
        <begin position="222"/>
        <end position="242"/>
    </location>
</feature>
<evidence type="ECO:0000256" key="2">
    <source>
        <dbReference type="ARBA" id="ARBA00022448"/>
    </source>
</evidence>
<dbReference type="AlphaFoldDB" id="A0A1Y1UHG8"/>
<keyword evidence="8" id="KW-1185">Reference proteome</keyword>
<sequence>MASVGKEDLSVPEQVEVKVVGERTDLVRRFSLLSCLGMAFAMLNSWTGDLSLVLPSGGSISMVWGLAVSTLGTLAMCVSLAEVCHIFPAAGGQYDWAYLLAPARMKNGLGYFVGWMATAGWVALPATGSSLGANFIVGIISLWYPDYEAQRYQTFLIYMAFTIGAFLLNMYCVKILPFVEHSAFIWSLVGIVVVIITLLACQHGDYQSGKAVFATFTNQTGWPDGMAFILGLLQSVFGLTGFDAVSHLVEEMPRPSVNAPKVMIIAVLLGASTSWVFTVVLLLTLTNVEEAINSAAGPLLEIYYQAVSNRAGATCLVMFNVGAMAFATQGLMTVASRMVMTLARDQGVGHLSPWLSHVSPRLEVPTWSIIFTTIWVIIFGLICIICFTFVSIPAHILVCLVVFRGNKVFADQPHKYSLGRWRKPIGIFAMIFLFVTSICFVFPPFIPVTTGTDMNYVIVVVAMVVLLCAGSWFTHGRTHYHGPWELEKRVQTARML</sequence>
<name>A0A1Y1UHG8_9TREE</name>
<dbReference type="InParanoid" id="A0A1Y1UHG8"/>
<dbReference type="RefSeq" id="XP_021871477.1">
    <property type="nucleotide sequence ID" value="XM_022015876.1"/>
</dbReference>
<feature type="transmembrane region" description="Helical" evidence="6">
    <location>
        <begin position="155"/>
        <end position="177"/>
    </location>
</feature>
<comment type="subcellular location">
    <subcellularLocation>
        <location evidence="1">Membrane</location>
        <topology evidence="1">Multi-pass membrane protein</topology>
    </subcellularLocation>
</comment>
<dbReference type="PIRSF" id="PIRSF006060">
    <property type="entry name" value="AA_transporter"/>
    <property type="match status" value="1"/>
</dbReference>
<proteinExistence type="predicted"/>
<dbReference type="Pfam" id="PF13520">
    <property type="entry name" value="AA_permease_2"/>
    <property type="match status" value="1"/>
</dbReference>
<evidence type="ECO:0000256" key="6">
    <source>
        <dbReference type="SAM" id="Phobius"/>
    </source>
</evidence>
<dbReference type="PANTHER" id="PTHR45649:SF14">
    <property type="entry name" value="GABA PERMEASE"/>
    <property type="match status" value="1"/>
</dbReference>
<evidence type="ECO:0000313" key="8">
    <source>
        <dbReference type="Proteomes" id="UP000193218"/>
    </source>
</evidence>
<feature type="transmembrane region" description="Helical" evidence="6">
    <location>
        <begin position="262"/>
        <end position="285"/>
    </location>
</feature>
<feature type="transmembrane region" description="Helical" evidence="6">
    <location>
        <begin position="110"/>
        <end position="143"/>
    </location>
</feature>
<dbReference type="Proteomes" id="UP000193218">
    <property type="component" value="Unassembled WGS sequence"/>
</dbReference>
<feature type="transmembrane region" description="Helical" evidence="6">
    <location>
        <begin position="454"/>
        <end position="473"/>
    </location>
</feature>
<evidence type="ECO:0000256" key="4">
    <source>
        <dbReference type="ARBA" id="ARBA00022989"/>
    </source>
</evidence>
<gene>
    <name evidence="7" type="ORF">BD324DRAFT_626194</name>
</gene>
<evidence type="ECO:0000256" key="3">
    <source>
        <dbReference type="ARBA" id="ARBA00022692"/>
    </source>
</evidence>
<evidence type="ECO:0000256" key="5">
    <source>
        <dbReference type="ARBA" id="ARBA00023136"/>
    </source>
</evidence>
<keyword evidence="3 6" id="KW-0812">Transmembrane</keyword>
<keyword evidence="4 6" id="KW-1133">Transmembrane helix</keyword>